<evidence type="ECO:0000313" key="4">
    <source>
        <dbReference type="Proteomes" id="UP000318733"/>
    </source>
</evidence>
<name>A0A556M9K7_9SPHI</name>
<dbReference type="RefSeq" id="WP_144250558.1">
    <property type="nucleotide sequence ID" value="NZ_VLPK01000006.1"/>
</dbReference>
<proteinExistence type="predicted"/>
<comment type="caution">
    <text evidence="3">The sequence shown here is derived from an EMBL/GenBank/DDBJ whole genome shotgun (WGS) entry which is preliminary data.</text>
</comment>
<dbReference type="Pfam" id="PF09722">
    <property type="entry name" value="Xre_MbcA_ParS_C"/>
    <property type="match status" value="1"/>
</dbReference>
<dbReference type="InterPro" id="IPR011979">
    <property type="entry name" value="Antitox_Xre"/>
</dbReference>
<keyword evidence="4" id="KW-1185">Reference proteome</keyword>
<gene>
    <name evidence="3" type="ORF">FO440_22445</name>
</gene>
<organism evidence="3 4">
    <name type="scientific">Mucilaginibacter corticis</name>
    <dbReference type="NCBI Taxonomy" id="2597670"/>
    <lineage>
        <taxon>Bacteria</taxon>
        <taxon>Pseudomonadati</taxon>
        <taxon>Bacteroidota</taxon>
        <taxon>Sphingobacteriia</taxon>
        <taxon>Sphingobacteriales</taxon>
        <taxon>Sphingobacteriaceae</taxon>
        <taxon>Mucilaginibacter</taxon>
    </lineage>
</organism>
<feature type="domain" description="Antitoxin Xre-like helix-turn-helix" evidence="2">
    <location>
        <begin position="45"/>
        <end position="99"/>
    </location>
</feature>
<dbReference type="GO" id="GO:0003677">
    <property type="term" value="F:DNA binding"/>
    <property type="evidence" value="ECO:0007669"/>
    <property type="project" value="InterPro"/>
</dbReference>
<reference evidence="3 4" key="1">
    <citation type="submission" date="2019-07" db="EMBL/GenBank/DDBJ databases">
        <authorList>
            <person name="Huq M.A."/>
        </authorList>
    </citation>
    <scope>NUCLEOTIDE SEQUENCE [LARGE SCALE GENOMIC DNA]</scope>
    <source>
        <strain evidence="3 4">MAH-19</strain>
    </source>
</reference>
<dbReference type="NCBIfam" id="TIGR02293">
    <property type="entry name" value="TAS_TIGR02293"/>
    <property type="match status" value="1"/>
</dbReference>
<dbReference type="AlphaFoldDB" id="A0A556M9K7"/>
<accession>A0A556M9K7</accession>
<evidence type="ECO:0000259" key="2">
    <source>
        <dbReference type="Pfam" id="PF20432"/>
    </source>
</evidence>
<dbReference type="InterPro" id="IPR046847">
    <property type="entry name" value="Xre-like_HTH"/>
</dbReference>
<evidence type="ECO:0000259" key="1">
    <source>
        <dbReference type="Pfam" id="PF09722"/>
    </source>
</evidence>
<evidence type="ECO:0000313" key="3">
    <source>
        <dbReference type="EMBL" id="TSJ36590.1"/>
    </source>
</evidence>
<dbReference type="Pfam" id="PF20432">
    <property type="entry name" value="Xre-like-HTH"/>
    <property type="match status" value="1"/>
</dbReference>
<sequence>MKTLDIRSLTEGVDEYSRAYWYFLPDDHQKNENRCKTRLDVLDCIRHGVPYDAIEIILDRTSVSRKVLAQILHLSVRQMNRYDKNDLLPVEQSGFIYEFSRLYIRGLDIFGDVETLENWLNRPQLALGNQVPLELLDTAEGYRLVHDVLAQIEFGFYA</sequence>
<protein>
    <submittedName>
        <fullName evidence="3">DUF2384 domain-containing protein</fullName>
    </submittedName>
</protein>
<dbReference type="EMBL" id="VLPK01000006">
    <property type="protein sequence ID" value="TSJ36590.1"/>
    <property type="molecule type" value="Genomic_DNA"/>
</dbReference>
<dbReference type="InterPro" id="IPR024467">
    <property type="entry name" value="Xre/MbcA/ParS-like_toxin-bd"/>
</dbReference>
<feature type="domain" description="Antitoxin Xre/MbcA/ParS-like toxin-binding" evidence="1">
    <location>
        <begin position="108"/>
        <end position="155"/>
    </location>
</feature>
<dbReference type="OrthoDB" id="5770459at2"/>
<dbReference type="Proteomes" id="UP000318733">
    <property type="component" value="Unassembled WGS sequence"/>
</dbReference>